<dbReference type="PANTHER" id="PTHR43673:SF2">
    <property type="entry name" value="NITROREDUCTASE"/>
    <property type="match status" value="1"/>
</dbReference>
<dbReference type="GO" id="GO:0016491">
    <property type="term" value="F:oxidoreductase activity"/>
    <property type="evidence" value="ECO:0007669"/>
    <property type="project" value="UniProtKB-KW"/>
</dbReference>
<gene>
    <name evidence="8" type="ORF">SAMN02745181_3840</name>
</gene>
<dbReference type="InterPro" id="IPR033878">
    <property type="entry name" value="NfsB-like"/>
</dbReference>
<dbReference type="Pfam" id="PF00881">
    <property type="entry name" value="Nitroreductase"/>
    <property type="match status" value="1"/>
</dbReference>
<dbReference type="InParanoid" id="A0A1M6SJA5"/>
<evidence type="ECO:0000256" key="6">
    <source>
        <dbReference type="ARBA" id="ARBA00023002"/>
    </source>
</evidence>
<dbReference type="InterPro" id="IPR029479">
    <property type="entry name" value="Nitroreductase"/>
</dbReference>
<dbReference type="RefSeq" id="WP_143185372.1">
    <property type="nucleotide sequence ID" value="NZ_FQYR01000009.1"/>
</dbReference>
<keyword evidence="9" id="KW-1185">Reference proteome</keyword>
<dbReference type="CDD" id="cd02149">
    <property type="entry name" value="NfsB-like"/>
    <property type="match status" value="1"/>
</dbReference>
<reference evidence="8 9" key="1">
    <citation type="submission" date="2016-11" db="EMBL/GenBank/DDBJ databases">
        <authorList>
            <person name="Jaros S."/>
            <person name="Januszkiewicz K."/>
            <person name="Wedrychowicz H."/>
        </authorList>
    </citation>
    <scope>NUCLEOTIDE SEQUENCE [LARGE SCALE GENOMIC DNA]</scope>
    <source>
        <strain evidence="8 9">DSM 18772</strain>
    </source>
</reference>
<keyword evidence="3" id="KW-0285">Flavoprotein</keyword>
<dbReference type="OrthoDB" id="9809288at2"/>
<dbReference type="InterPro" id="IPR000415">
    <property type="entry name" value="Nitroreductase-like"/>
</dbReference>
<dbReference type="Gene3D" id="3.40.109.10">
    <property type="entry name" value="NADH Oxidase"/>
    <property type="match status" value="1"/>
</dbReference>
<evidence type="ECO:0000256" key="3">
    <source>
        <dbReference type="ARBA" id="ARBA00022630"/>
    </source>
</evidence>
<evidence type="ECO:0000259" key="7">
    <source>
        <dbReference type="Pfam" id="PF00881"/>
    </source>
</evidence>
<accession>A0A1M6SJA5</accession>
<keyword evidence="4" id="KW-0288">FMN</keyword>
<dbReference type="Proteomes" id="UP000184510">
    <property type="component" value="Unassembled WGS sequence"/>
</dbReference>
<sequence>MTTEELIQQLRWRYATKVFDPTKQIDDKTWDAIEDSLTLTPSSFGLQPWKFIVVTDQATKERLLDYSWNQRQVVDCSHLVVLCAHASVSDDELEKLLQHTIDARGGDREALQGYHDMMKGFISRMSDEQLLFWSKHQVYIALGQLMATAAMLKVDACPMEGIVPTEYDRILGLEDTSYRTVVACPLGYRSEDDKYADLPKVRYPKKDIIERI</sequence>
<keyword evidence="6" id="KW-0560">Oxidoreductase</keyword>
<evidence type="ECO:0000313" key="9">
    <source>
        <dbReference type="Proteomes" id="UP000184510"/>
    </source>
</evidence>
<dbReference type="SUPFAM" id="SSF55469">
    <property type="entry name" value="FMN-dependent nitroreductase-like"/>
    <property type="match status" value="1"/>
</dbReference>
<comment type="cofactor">
    <cofactor evidence="1">
        <name>FMN</name>
        <dbReference type="ChEBI" id="CHEBI:58210"/>
    </cofactor>
</comment>
<evidence type="ECO:0000313" key="8">
    <source>
        <dbReference type="EMBL" id="SHK44726.1"/>
    </source>
</evidence>
<protein>
    <submittedName>
        <fullName evidence="8">Nitroreductase</fullName>
    </submittedName>
</protein>
<evidence type="ECO:0000256" key="5">
    <source>
        <dbReference type="ARBA" id="ARBA00022857"/>
    </source>
</evidence>
<dbReference type="PANTHER" id="PTHR43673">
    <property type="entry name" value="NAD(P)H NITROREDUCTASE YDGI-RELATED"/>
    <property type="match status" value="1"/>
</dbReference>
<dbReference type="EMBL" id="FQYR01000009">
    <property type="protein sequence ID" value="SHK44726.1"/>
    <property type="molecule type" value="Genomic_DNA"/>
</dbReference>
<proteinExistence type="inferred from homology"/>
<keyword evidence="5" id="KW-0521">NADP</keyword>
<name>A0A1M6SJA5_9BACT</name>
<evidence type="ECO:0000256" key="2">
    <source>
        <dbReference type="ARBA" id="ARBA00007118"/>
    </source>
</evidence>
<feature type="domain" description="Nitroreductase" evidence="7">
    <location>
        <begin position="10"/>
        <end position="188"/>
    </location>
</feature>
<dbReference type="STRING" id="1123071.SAMN02745181_3840"/>
<organism evidence="8 9">
    <name type="scientific">Rubritalea squalenifaciens DSM 18772</name>
    <dbReference type="NCBI Taxonomy" id="1123071"/>
    <lineage>
        <taxon>Bacteria</taxon>
        <taxon>Pseudomonadati</taxon>
        <taxon>Verrucomicrobiota</taxon>
        <taxon>Verrucomicrobiia</taxon>
        <taxon>Verrucomicrobiales</taxon>
        <taxon>Rubritaleaceae</taxon>
        <taxon>Rubritalea</taxon>
    </lineage>
</organism>
<comment type="similarity">
    <text evidence="2">Belongs to the nitroreductase family.</text>
</comment>
<evidence type="ECO:0000256" key="1">
    <source>
        <dbReference type="ARBA" id="ARBA00001917"/>
    </source>
</evidence>
<dbReference type="FunCoup" id="A0A1M6SJA5">
    <property type="interactions" value="88"/>
</dbReference>
<dbReference type="AlphaFoldDB" id="A0A1M6SJA5"/>
<evidence type="ECO:0000256" key="4">
    <source>
        <dbReference type="ARBA" id="ARBA00022643"/>
    </source>
</evidence>